<dbReference type="AlphaFoldDB" id="A0A9W8EIB0"/>
<feature type="region of interest" description="Disordered" evidence="2">
    <location>
        <begin position="276"/>
        <end position="307"/>
    </location>
</feature>
<protein>
    <recommendedName>
        <fullName evidence="3">THUMP domain-containing protein</fullName>
    </recommendedName>
</protein>
<evidence type="ECO:0000313" key="5">
    <source>
        <dbReference type="Proteomes" id="UP001150907"/>
    </source>
</evidence>
<evidence type="ECO:0000259" key="3">
    <source>
        <dbReference type="PROSITE" id="PS51165"/>
    </source>
</evidence>
<dbReference type="PANTHER" id="PTHR13452:SF10">
    <property type="entry name" value="THUMP DOMAIN-CONTAINING PROTEIN 1"/>
    <property type="match status" value="1"/>
</dbReference>
<dbReference type="PROSITE" id="PS51165">
    <property type="entry name" value="THUMP"/>
    <property type="match status" value="1"/>
</dbReference>
<evidence type="ECO:0000256" key="1">
    <source>
        <dbReference type="PROSITE-ProRule" id="PRU00529"/>
    </source>
</evidence>
<sequence>MGKRSADRSGPQASQQKRTKQSQQARDRYKNPQNTFAVSPGMRGFFVTCVRGREKKSAMETIDLLEEYASKLYPGIEEDIENEGELDDEAAPGGDDIEDEIARELADMKSTSKPRLFRYLPMTIECLVYIKCHRKIDPQELVHFLFEDLSKTKQRKTRYTSRLIPAQVTTTSKLDAIVRGAAEVTRDLLAEDAVPTTFALVVNIRYCDDVKRDSIIPAVAAPLDVKHKVDLKNAEYTLVIEAFKSMCTIGLVKNYTALRRLNLQTLFDEPAVREAQPEAAVATRADKEGCGGENESESDAQANGDDS</sequence>
<dbReference type="Pfam" id="PF02926">
    <property type="entry name" value="THUMP"/>
    <property type="match status" value="1"/>
</dbReference>
<dbReference type="CDD" id="cd11717">
    <property type="entry name" value="THUMP_THUMPD1_like"/>
    <property type="match status" value="1"/>
</dbReference>
<dbReference type="InterPro" id="IPR004114">
    <property type="entry name" value="THUMP_dom"/>
</dbReference>
<name>A0A9W8EIB0_9FUNG</name>
<dbReference type="PANTHER" id="PTHR13452">
    <property type="entry name" value="THUMP DOMAIN CONTAINING PROTEIN 1-RELATED"/>
    <property type="match status" value="1"/>
</dbReference>
<dbReference type="Proteomes" id="UP001150907">
    <property type="component" value="Unassembled WGS sequence"/>
</dbReference>
<proteinExistence type="predicted"/>
<evidence type="ECO:0000256" key="2">
    <source>
        <dbReference type="SAM" id="MobiDB-lite"/>
    </source>
</evidence>
<comment type="caution">
    <text evidence="4">The sequence shown here is derived from an EMBL/GenBank/DDBJ whole genome shotgun (WGS) entry which is preliminary data.</text>
</comment>
<dbReference type="InterPro" id="IPR040183">
    <property type="entry name" value="THUMPD1-like"/>
</dbReference>
<dbReference type="GO" id="GO:0003723">
    <property type="term" value="F:RNA binding"/>
    <property type="evidence" value="ECO:0007669"/>
    <property type="project" value="UniProtKB-UniRule"/>
</dbReference>
<reference evidence="4" key="1">
    <citation type="submission" date="2022-07" db="EMBL/GenBank/DDBJ databases">
        <title>Phylogenomic reconstructions and comparative analyses of Kickxellomycotina fungi.</title>
        <authorList>
            <person name="Reynolds N.K."/>
            <person name="Stajich J.E."/>
            <person name="Barry K."/>
            <person name="Grigoriev I.V."/>
            <person name="Crous P."/>
            <person name="Smith M.E."/>
        </authorList>
    </citation>
    <scope>NUCLEOTIDE SEQUENCE</scope>
    <source>
        <strain evidence="4">IMI 214461</strain>
    </source>
</reference>
<dbReference type="SUPFAM" id="SSF143437">
    <property type="entry name" value="THUMP domain-like"/>
    <property type="match status" value="1"/>
</dbReference>
<keyword evidence="5" id="KW-1185">Reference proteome</keyword>
<dbReference type="Gene3D" id="3.30.2300.10">
    <property type="entry name" value="THUMP superfamily"/>
    <property type="match status" value="1"/>
</dbReference>
<organism evidence="4 5">
    <name type="scientific">Coemansia thaxteri</name>
    <dbReference type="NCBI Taxonomy" id="2663907"/>
    <lineage>
        <taxon>Eukaryota</taxon>
        <taxon>Fungi</taxon>
        <taxon>Fungi incertae sedis</taxon>
        <taxon>Zoopagomycota</taxon>
        <taxon>Kickxellomycotina</taxon>
        <taxon>Kickxellomycetes</taxon>
        <taxon>Kickxellales</taxon>
        <taxon>Kickxellaceae</taxon>
        <taxon>Coemansia</taxon>
    </lineage>
</organism>
<feature type="region of interest" description="Disordered" evidence="2">
    <location>
        <begin position="1"/>
        <end position="36"/>
    </location>
</feature>
<accession>A0A9W8EIB0</accession>
<dbReference type="OrthoDB" id="367221at2759"/>
<evidence type="ECO:0000313" key="4">
    <source>
        <dbReference type="EMBL" id="KAJ2004234.1"/>
    </source>
</evidence>
<dbReference type="GO" id="GO:0006400">
    <property type="term" value="P:tRNA modification"/>
    <property type="evidence" value="ECO:0007669"/>
    <property type="project" value="InterPro"/>
</dbReference>
<feature type="domain" description="THUMP" evidence="3">
    <location>
        <begin position="148"/>
        <end position="253"/>
    </location>
</feature>
<dbReference type="EMBL" id="JANBQF010000167">
    <property type="protein sequence ID" value="KAJ2004234.1"/>
    <property type="molecule type" value="Genomic_DNA"/>
</dbReference>
<keyword evidence="1" id="KW-0694">RNA-binding</keyword>
<feature type="compositionally biased region" description="Polar residues" evidence="2">
    <location>
        <begin position="11"/>
        <end position="24"/>
    </location>
</feature>
<gene>
    <name evidence="4" type="ORF">H4R26_002637</name>
</gene>